<reference evidence="3" key="1">
    <citation type="submission" date="2016-11" db="EMBL/GenBank/DDBJ databases">
        <authorList>
            <person name="Varghese N."/>
            <person name="Submissions S."/>
        </authorList>
    </citation>
    <scope>NUCLEOTIDE SEQUENCE [LARGE SCALE GENOMIC DNA]</scope>
    <source>
        <strain evidence="3">USBA-503</strain>
    </source>
</reference>
<gene>
    <name evidence="2" type="ORF">SAMN05443507_12448</name>
</gene>
<keyword evidence="3" id="KW-1185">Reference proteome</keyword>
<proteinExistence type="predicted"/>
<name>A0A1M6VVQ6_9BACL</name>
<evidence type="ECO:0000259" key="1">
    <source>
        <dbReference type="SMART" id="SM01126"/>
    </source>
</evidence>
<dbReference type="SMART" id="SM01126">
    <property type="entry name" value="DDE_Tnp_IS1595"/>
    <property type="match status" value="1"/>
</dbReference>
<dbReference type="AlphaFoldDB" id="A0A1M6VVQ6"/>
<feature type="domain" description="ISXO2-like transposase" evidence="1">
    <location>
        <begin position="35"/>
        <end position="194"/>
    </location>
</feature>
<sequence>MTLPKIANRLHIHVSTAFYWRHKVLYALRSLGHDALNGIVESDETFFLESHKGRRRVTFRKPRKRGGVAKKRGISKEQVCVLVAMDRNGDIVSQNAGNGRITAVEIDAVLGTRLAPGSLLCKDSAKNYVAFAKMMGLHHEVITVHKGVYVRKGIYHVQHVNAYHRRLKKWIERFQGVATKYLDNYLFWFRFLERYKEITPYEAKRSILRNMSKRACGVTVGYLRAV</sequence>
<dbReference type="Pfam" id="PF12762">
    <property type="entry name" value="DDE_Tnp_IS1595"/>
    <property type="match status" value="1"/>
</dbReference>
<organism evidence="2 3">
    <name type="scientific">Alicyclobacillus tolerans</name>
    <dbReference type="NCBI Taxonomy" id="90970"/>
    <lineage>
        <taxon>Bacteria</taxon>
        <taxon>Bacillati</taxon>
        <taxon>Bacillota</taxon>
        <taxon>Bacilli</taxon>
        <taxon>Bacillales</taxon>
        <taxon>Alicyclobacillaceae</taxon>
        <taxon>Alicyclobacillus</taxon>
    </lineage>
</organism>
<evidence type="ECO:0000313" key="2">
    <source>
        <dbReference type="EMBL" id="SHK85547.1"/>
    </source>
</evidence>
<dbReference type="Proteomes" id="UP000184016">
    <property type="component" value="Unassembled WGS sequence"/>
</dbReference>
<evidence type="ECO:0000313" key="3">
    <source>
        <dbReference type="Proteomes" id="UP000184016"/>
    </source>
</evidence>
<accession>A0A1M6VVQ6</accession>
<dbReference type="InterPro" id="IPR024445">
    <property type="entry name" value="Tnp_ISXO2-like"/>
</dbReference>
<dbReference type="NCBIfam" id="NF033547">
    <property type="entry name" value="transpos_IS1595"/>
    <property type="match status" value="1"/>
</dbReference>
<protein>
    <submittedName>
        <fullName evidence="2">ISXO2-like transposase domain-containing protein</fullName>
    </submittedName>
</protein>
<dbReference type="EMBL" id="FRAF01000024">
    <property type="protein sequence ID" value="SHK85547.1"/>
    <property type="molecule type" value="Genomic_DNA"/>
</dbReference>